<accession>A0A8R1DWV5</accession>
<dbReference type="PANTHER" id="PTHR14095:SF5">
    <property type="entry name" value="EF-HAND DOMAIN-CONTAINING PROTEIN"/>
    <property type="match status" value="1"/>
</dbReference>
<keyword evidence="2" id="KW-1185">Reference proteome</keyword>
<proteinExistence type="predicted"/>
<evidence type="ECO:0008006" key="3">
    <source>
        <dbReference type="Google" id="ProtNLM"/>
    </source>
</evidence>
<name>A0A8R1DWV5_CAEJA</name>
<dbReference type="AlphaFoldDB" id="A0A8R1DWV5"/>
<dbReference type="GO" id="GO:0000159">
    <property type="term" value="C:protein phosphatase type 2A complex"/>
    <property type="evidence" value="ECO:0007669"/>
    <property type="project" value="TreeGrafter"/>
</dbReference>
<sequence>MTEGVQMKNVPELKFPTVHWFSPLATSSPKLTKMRAAKRIHSPGQSWTSSDSSGNVTSQLIDGFDELLIDTSKRNQDSTVSMYTAVEDESTLDRSISLTMRTALEYVDPEMLRHEPVKLMTREELRSAILDRMQLNSPSISDEDFNIYATVITERIFWKACRTWTGTIPINTVKDITDSADFACKDWYMSNTALFCADELQSISELNRFDWNCVATYCHGKGMPIVVIKRIFTDNLVRRSTGECLDIVEMIWLLFAMFGTDEPQSFEYWFRVLDVQSTGILAESDLNKFYSGISHFLAERNVTSLPFENVMTQFNDILGTSDWTLRVFKKNPHLTGRVINGFVNAYRFLDQETDEKTNAERMDDEDFGRGSRTRWERMIDHEFDEFYSSSSESSS</sequence>
<evidence type="ECO:0000313" key="1">
    <source>
        <dbReference type="EnsemblMetazoa" id="CJA12718.1"/>
    </source>
</evidence>
<organism evidence="1 2">
    <name type="scientific">Caenorhabditis japonica</name>
    <dbReference type="NCBI Taxonomy" id="281687"/>
    <lineage>
        <taxon>Eukaryota</taxon>
        <taxon>Metazoa</taxon>
        <taxon>Ecdysozoa</taxon>
        <taxon>Nematoda</taxon>
        <taxon>Chromadorea</taxon>
        <taxon>Rhabditida</taxon>
        <taxon>Rhabditina</taxon>
        <taxon>Rhabditomorpha</taxon>
        <taxon>Rhabditoidea</taxon>
        <taxon>Rhabditidae</taxon>
        <taxon>Peloderinae</taxon>
        <taxon>Caenorhabditis</taxon>
    </lineage>
</organism>
<dbReference type="GO" id="GO:0019888">
    <property type="term" value="F:protein phosphatase regulator activity"/>
    <property type="evidence" value="ECO:0007669"/>
    <property type="project" value="TreeGrafter"/>
</dbReference>
<dbReference type="EnsemblMetazoa" id="CJA12718.1">
    <property type="protein sequence ID" value="CJA12718.1"/>
    <property type="gene ID" value="WBGene00131922"/>
</dbReference>
<dbReference type="PANTHER" id="PTHR14095">
    <property type="entry name" value="PHOSPHATASE 2A REGULATORY SUBUNIT-RELATED"/>
    <property type="match status" value="1"/>
</dbReference>
<reference evidence="2" key="1">
    <citation type="submission" date="2010-08" db="EMBL/GenBank/DDBJ databases">
        <authorList>
            <consortium name="Caenorhabditis japonica Sequencing Consortium"/>
            <person name="Wilson R.K."/>
        </authorList>
    </citation>
    <scope>NUCLEOTIDE SEQUENCE [LARGE SCALE GENOMIC DNA]</scope>
    <source>
        <strain evidence="2">DF5081</strain>
    </source>
</reference>
<evidence type="ECO:0000313" key="2">
    <source>
        <dbReference type="Proteomes" id="UP000005237"/>
    </source>
</evidence>
<reference evidence="1" key="2">
    <citation type="submission" date="2022-06" db="UniProtKB">
        <authorList>
            <consortium name="EnsemblMetazoa"/>
        </authorList>
    </citation>
    <scope>IDENTIFICATION</scope>
    <source>
        <strain evidence="1">DF5081</strain>
    </source>
</reference>
<protein>
    <recommendedName>
        <fullName evidence="3">EF-hand domain-containing protein</fullName>
    </recommendedName>
</protein>
<dbReference type="Proteomes" id="UP000005237">
    <property type="component" value="Unassembled WGS sequence"/>
</dbReference>
<dbReference type="Gene3D" id="1.10.238.10">
    <property type="entry name" value="EF-hand"/>
    <property type="match status" value="1"/>
</dbReference>